<comment type="caution">
    <text evidence="2">The sequence shown here is derived from an EMBL/GenBank/DDBJ whole genome shotgun (WGS) entry which is preliminary data.</text>
</comment>
<proteinExistence type="predicted"/>
<evidence type="ECO:0000313" key="3">
    <source>
        <dbReference type="Proteomes" id="UP001196413"/>
    </source>
</evidence>
<evidence type="ECO:0000313" key="2">
    <source>
        <dbReference type="EMBL" id="KAJ1345874.1"/>
    </source>
</evidence>
<organism evidence="2 3">
    <name type="scientific">Parelaphostrongylus tenuis</name>
    <name type="common">Meningeal worm</name>
    <dbReference type="NCBI Taxonomy" id="148309"/>
    <lineage>
        <taxon>Eukaryota</taxon>
        <taxon>Metazoa</taxon>
        <taxon>Ecdysozoa</taxon>
        <taxon>Nematoda</taxon>
        <taxon>Chromadorea</taxon>
        <taxon>Rhabditida</taxon>
        <taxon>Rhabditina</taxon>
        <taxon>Rhabditomorpha</taxon>
        <taxon>Strongyloidea</taxon>
        <taxon>Metastrongylidae</taxon>
        <taxon>Parelaphostrongylus</taxon>
    </lineage>
</organism>
<keyword evidence="3" id="KW-1185">Reference proteome</keyword>
<accession>A0AAD5MDD3</accession>
<keyword evidence="1" id="KW-0732">Signal</keyword>
<dbReference type="EMBL" id="JAHQIW010000079">
    <property type="protein sequence ID" value="KAJ1345874.1"/>
    <property type="molecule type" value="Genomic_DNA"/>
</dbReference>
<sequence>MKTLTGSWCWIFAILLTTFGIGEVKTRLIPPVGTVIGSTRSTKSFHNGVVACGSTFCDREKCHTKKYNGELVQVCDDSL</sequence>
<name>A0AAD5MDD3_PARTN</name>
<feature type="signal peptide" evidence="1">
    <location>
        <begin position="1"/>
        <end position="26"/>
    </location>
</feature>
<protein>
    <recommendedName>
        <fullName evidence="4">Evasin</fullName>
    </recommendedName>
</protein>
<dbReference type="AlphaFoldDB" id="A0AAD5MDD3"/>
<reference evidence="2" key="1">
    <citation type="submission" date="2021-06" db="EMBL/GenBank/DDBJ databases">
        <title>Parelaphostrongylus tenuis whole genome reference sequence.</title>
        <authorList>
            <person name="Garwood T.J."/>
            <person name="Larsen P.A."/>
            <person name="Fountain-Jones N.M."/>
            <person name="Garbe J.R."/>
            <person name="Macchietto M.G."/>
            <person name="Kania S.A."/>
            <person name="Gerhold R.W."/>
            <person name="Richards J.E."/>
            <person name="Wolf T.M."/>
        </authorList>
    </citation>
    <scope>NUCLEOTIDE SEQUENCE</scope>
    <source>
        <strain evidence="2">MNPRO001-30</strain>
        <tissue evidence="2">Meninges</tissue>
    </source>
</reference>
<feature type="chain" id="PRO_5042220326" description="Evasin" evidence="1">
    <location>
        <begin position="27"/>
        <end position="79"/>
    </location>
</feature>
<evidence type="ECO:0000256" key="1">
    <source>
        <dbReference type="SAM" id="SignalP"/>
    </source>
</evidence>
<dbReference type="Proteomes" id="UP001196413">
    <property type="component" value="Unassembled WGS sequence"/>
</dbReference>
<gene>
    <name evidence="2" type="ORF">KIN20_000501</name>
</gene>
<evidence type="ECO:0008006" key="4">
    <source>
        <dbReference type="Google" id="ProtNLM"/>
    </source>
</evidence>